<dbReference type="InterPro" id="IPR036034">
    <property type="entry name" value="PDZ_sf"/>
</dbReference>
<evidence type="ECO:0000313" key="3">
    <source>
        <dbReference type="EMBL" id="CAE0555943.1"/>
    </source>
</evidence>
<feature type="compositionally biased region" description="Low complexity" evidence="1">
    <location>
        <begin position="300"/>
        <end position="329"/>
    </location>
</feature>
<feature type="compositionally biased region" description="Low complexity" evidence="1">
    <location>
        <begin position="20"/>
        <end position="46"/>
    </location>
</feature>
<gene>
    <name evidence="3" type="ORF">EHUX00137_LOCUS21528</name>
</gene>
<feature type="compositionally biased region" description="Low complexity" evidence="1">
    <location>
        <begin position="54"/>
        <end position="64"/>
    </location>
</feature>
<dbReference type="CDD" id="cd00136">
    <property type="entry name" value="PDZ_canonical"/>
    <property type="match status" value="1"/>
</dbReference>
<feature type="domain" description="PDZ" evidence="2">
    <location>
        <begin position="114"/>
        <end position="166"/>
    </location>
</feature>
<evidence type="ECO:0000256" key="1">
    <source>
        <dbReference type="SAM" id="MobiDB-lite"/>
    </source>
</evidence>
<feature type="region of interest" description="Disordered" evidence="1">
    <location>
        <begin position="1"/>
        <end position="71"/>
    </location>
</feature>
<feature type="compositionally biased region" description="Basic residues" evidence="1">
    <location>
        <begin position="1"/>
        <end position="16"/>
    </location>
</feature>
<proteinExistence type="predicted"/>
<sequence length="393" mass="40522">MSWARRATRNSRRCRGRGAGPAAARGGASAASRTTTSRSTMTATKATNRRLARRSSGSGAAAWRRTAEEEGVAMRVREERALHRRSRGGVNEDFSAAALRAAEGEEELLKKSVTATLSREDGPLGVAVSGLLITAVHEGGAAHLEGSLAVGDVIVEVNGKDAGMEGELGPLLPPAKATPVRLKVVRYVKRDDHAAEVLAKAKSKVEAALALPTLAEEASRKEVEERRRVLSAAVNVGKRARLDAKQIQRLEIWLHALPPPPEPTRVEAADAGSGGAPDPNRVGTPPLASGGAKAPPPPAGAASAGQPPSGQPTAGQAPVQAPGQPPSGQTLGQGSGQPTAEQRPAGQAAAPPLAPPDAVPQEAAPRPPPADSASGAPPPADPMQHWRWIQPME</sequence>
<dbReference type="PROSITE" id="PS50106">
    <property type="entry name" value="PDZ"/>
    <property type="match status" value="1"/>
</dbReference>
<dbReference type="Pfam" id="PF17820">
    <property type="entry name" value="PDZ_6"/>
    <property type="match status" value="1"/>
</dbReference>
<dbReference type="SMART" id="SM00228">
    <property type="entry name" value="PDZ"/>
    <property type="match status" value="1"/>
</dbReference>
<reference evidence="3" key="1">
    <citation type="submission" date="2021-01" db="EMBL/GenBank/DDBJ databases">
        <authorList>
            <person name="Corre E."/>
            <person name="Pelletier E."/>
            <person name="Niang G."/>
            <person name="Scheremetjew M."/>
            <person name="Finn R."/>
            <person name="Kale V."/>
            <person name="Holt S."/>
            <person name="Cochrane G."/>
            <person name="Meng A."/>
            <person name="Brown T."/>
            <person name="Cohen L."/>
        </authorList>
    </citation>
    <scope>NUCLEOTIDE SEQUENCE</scope>
    <source>
        <strain evidence="3">379</strain>
    </source>
</reference>
<feature type="compositionally biased region" description="Polar residues" evidence="1">
    <location>
        <begin position="330"/>
        <end position="340"/>
    </location>
</feature>
<dbReference type="EMBL" id="HBIR01027876">
    <property type="protein sequence ID" value="CAE0555943.1"/>
    <property type="molecule type" value="Transcribed_RNA"/>
</dbReference>
<dbReference type="InterPro" id="IPR001478">
    <property type="entry name" value="PDZ"/>
</dbReference>
<dbReference type="Gene3D" id="2.30.42.10">
    <property type="match status" value="1"/>
</dbReference>
<dbReference type="SUPFAM" id="SSF50156">
    <property type="entry name" value="PDZ domain-like"/>
    <property type="match status" value="1"/>
</dbReference>
<feature type="compositionally biased region" description="Pro residues" evidence="1">
    <location>
        <begin position="365"/>
        <end position="381"/>
    </location>
</feature>
<evidence type="ECO:0000259" key="2">
    <source>
        <dbReference type="PROSITE" id="PS50106"/>
    </source>
</evidence>
<protein>
    <recommendedName>
        <fullName evidence="2">PDZ domain-containing protein</fullName>
    </recommendedName>
</protein>
<organism evidence="3">
    <name type="scientific">Emiliania huxleyi</name>
    <name type="common">Coccolithophore</name>
    <name type="synonym">Pontosphaera huxleyi</name>
    <dbReference type="NCBI Taxonomy" id="2903"/>
    <lineage>
        <taxon>Eukaryota</taxon>
        <taxon>Haptista</taxon>
        <taxon>Haptophyta</taxon>
        <taxon>Prymnesiophyceae</taxon>
        <taxon>Isochrysidales</taxon>
        <taxon>Noelaerhabdaceae</taxon>
        <taxon>Emiliania</taxon>
    </lineage>
</organism>
<feature type="region of interest" description="Disordered" evidence="1">
    <location>
        <begin position="256"/>
        <end position="393"/>
    </location>
</feature>
<name>A0A7S3SIL6_EMIHU</name>
<dbReference type="AlphaFoldDB" id="A0A7S3SIL6"/>
<dbReference type="InterPro" id="IPR041489">
    <property type="entry name" value="PDZ_6"/>
</dbReference>
<accession>A0A7S3SIL6</accession>